<keyword evidence="3 7" id="KW-0067">ATP-binding</keyword>
<dbReference type="STRING" id="586411.SAMN05216187_11029"/>
<dbReference type="AlphaFoldDB" id="A0A1G9CRB9"/>
<reference evidence="8" key="2">
    <citation type="submission" date="2016-10" db="EMBL/GenBank/DDBJ databases">
        <authorList>
            <person name="Varghese N."/>
            <person name="Submissions S."/>
        </authorList>
    </citation>
    <scope>NUCLEOTIDE SEQUENCE [LARGE SCALE GENOMIC DNA]</scope>
    <source>
        <strain evidence="8">CGMCC 1.8911</strain>
    </source>
</reference>
<dbReference type="PANTHER" id="PTHR19211:SF100">
    <property type="entry name" value="RIBOSOME PROTECTION PROTEIN VMLR"/>
    <property type="match status" value="1"/>
</dbReference>
<dbReference type="GO" id="GO:0016887">
    <property type="term" value="F:ATP hydrolysis activity"/>
    <property type="evidence" value="ECO:0007669"/>
    <property type="project" value="InterPro"/>
</dbReference>
<evidence type="ECO:0000313" key="8">
    <source>
        <dbReference type="Proteomes" id="UP000242700"/>
    </source>
</evidence>
<evidence type="ECO:0000256" key="4">
    <source>
        <dbReference type="SAM" id="Coils"/>
    </source>
</evidence>
<evidence type="ECO:0000313" key="6">
    <source>
        <dbReference type="EMBL" id="MBP1952687.1"/>
    </source>
</evidence>
<dbReference type="InterPro" id="IPR003439">
    <property type="entry name" value="ABC_transporter-like_ATP-bd"/>
</dbReference>
<dbReference type="InterPro" id="IPR050611">
    <property type="entry name" value="ABCF"/>
</dbReference>
<dbReference type="InterPro" id="IPR003593">
    <property type="entry name" value="AAA+_ATPase"/>
</dbReference>
<name>A0A1G9CRB9_9STAP</name>
<dbReference type="PROSITE" id="PS50893">
    <property type="entry name" value="ABC_TRANSPORTER_2"/>
    <property type="match status" value="1"/>
</dbReference>
<gene>
    <name evidence="6" type="ORF">J2Z27_001735</name>
    <name evidence="7" type="ORF">SAMN05216187_11029</name>
</gene>
<dbReference type="GO" id="GO:0005524">
    <property type="term" value="F:ATP binding"/>
    <property type="evidence" value="ECO:0007669"/>
    <property type="project" value="UniProtKB-KW"/>
</dbReference>
<evidence type="ECO:0000256" key="3">
    <source>
        <dbReference type="ARBA" id="ARBA00022840"/>
    </source>
</evidence>
<dbReference type="SMART" id="SM00382">
    <property type="entry name" value="AAA"/>
    <property type="match status" value="2"/>
</dbReference>
<feature type="coiled-coil region" evidence="4">
    <location>
        <begin position="164"/>
        <end position="191"/>
    </location>
</feature>
<organism evidence="7 8">
    <name type="scientific">Jeotgalicoccus aerolatus</name>
    <dbReference type="NCBI Taxonomy" id="709510"/>
    <lineage>
        <taxon>Bacteria</taxon>
        <taxon>Bacillati</taxon>
        <taxon>Bacillota</taxon>
        <taxon>Bacilli</taxon>
        <taxon>Bacillales</taxon>
        <taxon>Staphylococcaceae</taxon>
        <taxon>Jeotgalicoccus</taxon>
    </lineage>
</organism>
<reference evidence="6 9" key="3">
    <citation type="submission" date="2021-03" db="EMBL/GenBank/DDBJ databases">
        <title>Genomic Encyclopedia of Type Strains, Phase IV (KMG-IV): sequencing the most valuable type-strain genomes for metagenomic binning, comparative biology and taxonomic classification.</title>
        <authorList>
            <person name="Goeker M."/>
        </authorList>
    </citation>
    <scope>NUCLEOTIDE SEQUENCE [LARGE SCALE GENOMIC DNA]</scope>
    <source>
        <strain evidence="6 9">DSM 22420</strain>
    </source>
</reference>
<keyword evidence="2" id="KW-0547">Nucleotide-binding</keyword>
<dbReference type="InterPro" id="IPR027417">
    <property type="entry name" value="P-loop_NTPase"/>
</dbReference>
<dbReference type="EMBL" id="FNFI01000010">
    <property type="protein sequence ID" value="SDK54166.1"/>
    <property type="molecule type" value="Genomic_DNA"/>
</dbReference>
<evidence type="ECO:0000259" key="5">
    <source>
        <dbReference type="PROSITE" id="PS50893"/>
    </source>
</evidence>
<dbReference type="InterPro" id="IPR017871">
    <property type="entry name" value="ABC_transporter-like_CS"/>
</dbReference>
<dbReference type="SUPFAM" id="SSF52540">
    <property type="entry name" value="P-loop containing nucleoside triphosphate hydrolases"/>
    <property type="match status" value="2"/>
</dbReference>
<dbReference type="RefSeq" id="WP_176760649.1">
    <property type="nucleotide sequence ID" value="NZ_BMCN01000001.1"/>
</dbReference>
<dbReference type="Gene3D" id="3.40.50.300">
    <property type="entry name" value="P-loop containing nucleotide triphosphate hydrolases"/>
    <property type="match status" value="3"/>
</dbReference>
<dbReference type="EMBL" id="JAGGKN010000005">
    <property type="protein sequence ID" value="MBP1952687.1"/>
    <property type="molecule type" value="Genomic_DNA"/>
</dbReference>
<proteinExistence type="predicted"/>
<dbReference type="NCBIfam" id="NF000355">
    <property type="entry name" value="ribo_prot_ABC_F"/>
    <property type="match status" value="1"/>
</dbReference>
<dbReference type="CDD" id="cd03221">
    <property type="entry name" value="ABCF_EF-3"/>
    <property type="match status" value="2"/>
</dbReference>
<evidence type="ECO:0000256" key="2">
    <source>
        <dbReference type="ARBA" id="ARBA00022741"/>
    </source>
</evidence>
<protein>
    <submittedName>
        <fullName evidence="7">Pleuromutilin/lincosamide/streptogramin A transport system ATP-binding/permease protein</fullName>
    </submittedName>
</protein>
<accession>A0A1G9CRB9</accession>
<dbReference type="PANTHER" id="PTHR19211">
    <property type="entry name" value="ATP-BINDING TRANSPORT PROTEIN-RELATED"/>
    <property type="match status" value="1"/>
</dbReference>
<keyword evidence="4" id="KW-0175">Coiled coil</keyword>
<keyword evidence="1" id="KW-0677">Repeat</keyword>
<evidence type="ECO:0000313" key="9">
    <source>
        <dbReference type="Proteomes" id="UP001519348"/>
    </source>
</evidence>
<dbReference type="PROSITE" id="PS00211">
    <property type="entry name" value="ABC_TRANSPORTER_1"/>
    <property type="match status" value="1"/>
</dbReference>
<feature type="domain" description="ABC transporter" evidence="5">
    <location>
        <begin position="263"/>
        <end position="491"/>
    </location>
</feature>
<dbReference type="Pfam" id="PF00005">
    <property type="entry name" value="ABC_tran"/>
    <property type="match status" value="2"/>
</dbReference>
<keyword evidence="9" id="KW-1185">Reference proteome</keyword>
<reference evidence="7" key="1">
    <citation type="submission" date="2016-10" db="EMBL/GenBank/DDBJ databases">
        <authorList>
            <person name="de Groot N.N."/>
        </authorList>
    </citation>
    <scope>NUCLEOTIDE SEQUENCE [LARGE SCALE GENOMIC DNA]</scope>
    <source>
        <strain evidence="7">CGMCC 1.8911</strain>
    </source>
</reference>
<evidence type="ECO:0000313" key="7">
    <source>
        <dbReference type="EMBL" id="SDK54166.1"/>
    </source>
</evidence>
<dbReference type="Proteomes" id="UP001519348">
    <property type="component" value="Unassembled WGS sequence"/>
</dbReference>
<dbReference type="Proteomes" id="UP000242700">
    <property type="component" value="Unassembled WGS sequence"/>
</dbReference>
<evidence type="ECO:0000256" key="1">
    <source>
        <dbReference type="ARBA" id="ARBA00022737"/>
    </source>
</evidence>
<sequence length="502" mass="57538">MMNLNNITLDINGETIISIDNITVQEYKTIGLIGRNGSGKTTLLKHIVNHSTVYTDQKIIYIPQLKNNTLEKSGGETTKIYLQQALNQTAGIFLFDEPTTHLDETNASWLLDELNQKKAIKIIASHDRDFLDKIADEIWSIEDTGIVIYPGNYTHYKEISAHNKQRAQDEYDKYIREKAHLEQAVENKSKQAALSNRIYDKSSKKYITAETPYFNKMQKKLDKVRTSMQTRLNQLEEKEKPEEDKQVIFYNQEIKKLGGKIIIRLEHENISRENTKLLKDVSLYLKAEDKVCITGANGSGKTTLLNAIYEKYKHSNLQLGYFYQQLESLALDSSILENILSTSRYDETTVRTALARLNIKADDVYKTVSVISGGERVKVQLIKLLMSNSQVLILDEPTNFLDVHSIEALEHMLKSYPGLLILVSHDKRFRESTTSVSYNIQNQTLVNPNDAAPRSHAADEMMVLENKITRVLSQLSEESTPELEAEFERLIKEKNEMKRQLE</sequence>